<dbReference type="Pfam" id="PF19577">
    <property type="entry name" value="DcaP"/>
    <property type="match status" value="1"/>
</dbReference>
<evidence type="ECO:0000313" key="4">
    <source>
        <dbReference type="Proteomes" id="UP000185753"/>
    </source>
</evidence>
<accession>A0A1A7R7C5</accession>
<dbReference type="OrthoDB" id="190887at2"/>
<gene>
    <name evidence="3" type="ORF">A9J31_08865</name>
</gene>
<proteinExistence type="predicted"/>
<dbReference type="AlphaFoldDB" id="A0A1A7R7C5"/>
<organism evidence="3 4">
    <name type="scientific">Acinetobacter gandensis</name>
    <dbReference type="NCBI Taxonomy" id="1443941"/>
    <lineage>
        <taxon>Bacteria</taxon>
        <taxon>Pseudomonadati</taxon>
        <taxon>Pseudomonadota</taxon>
        <taxon>Gammaproteobacteria</taxon>
        <taxon>Moraxellales</taxon>
        <taxon>Moraxellaceae</taxon>
        <taxon>Acinetobacter</taxon>
    </lineage>
</organism>
<dbReference type="EMBL" id="LZDS01000028">
    <property type="protein sequence ID" value="OBX27781.1"/>
    <property type="molecule type" value="Genomic_DNA"/>
</dbReference>
<feature type="chain" id="PRO_5008510437" description="DcaP-like protein" evidence="2">
    <location>
        <begin position="33"/>
        <end position="441"/>
    </location>
</feature>
<keyword evidence="4" id="KW-1185">Reference proteome</keyword>
<reference evidence="4" key="1">
    <citation type="submission" date="2016-06" db="EMBL/GenBank/DDBJ databases">
        <authorList>
            <person name="Radolfova-Krizova L."/>
            <person name="Nemec A."/>
        </authorList>
    </citation>
    <scope>NUCLEOTIDE SEQUENCE [LARGE SCALE GENOMIC DNA]</scope>
    <source>
        <strain evidence="4">ANC 4275</strain>
    </source>
</reference>
<dbReference type="STRING" id="1443941.A9J31_08865"/>
<evidence type="ECO:0000256" key="2">
    <source>
        <dbReference type="SAM" id="SignalP"/>
    </source>
</evidence>
<keyword evidence="1" id="KW-0175">Coiled coil</keyword>
<dbReference type="SUPFAM" id="SSF56935">
    <property type="entry name" value="Porins"/>
    <property type="match status" value="1"/>
</dbReference>
<sequence length="441" mass="48551">MNTQIAQLTRKTFMIKPLILACVVLAPVWTHAAVSEAEVEQLREEVKNLKAMMQQYVEQQNHVSNQLVEIKQTTLKPVQQAAAIQTITQTSSQGLKTKSGAEFSLYGNVRADASYQAEGGSLSRLYNQINSVPLQGNAESSDRLKATLAATRLGLDFKTPTQMGDVGGKLEVDFLGVNDGLRIRHAYLTYGDWLVGQTWSNFAVPDYMPETIDALGYVGGAVKRTPQLRYTHNLSTETNVVLAAEDSKDDSSNMRLPALTARLNHKFNDTLSFSARAMGAEKKTDADTETAWGVGLGAKLNLTDKTVLKTDYYHVKGDSSFVSWTNQGFVTNADKDIIATNEFDSITIGLTQQLSAQWRGTLGYGYMKADNNADYINALADKTKANKNLWQAWANVFYSPVKPISIGLEYVYGEREAFGAAPNGSTKGEDNRVNAVMMYNF</sequence>
<keyword evidence="2" id="KW-0732">Signal</keyword>
<evidence type="ECO:0000313" key="3">
    <source>
        <dbReference type="EMBL" id="OBX27781.1"/>
    </source>
</evidence>
<evidence type="ECO:0000256" key="1">
    <source>
        <dbReference type="SAM" id="Coils"/>
    </source>
</evidence>
<protein>
    <recommendedName>
        <fullName evidence="5">DcaP-like protein</fullName>
    </recommendedName>
</protein>
<dbReference type="InterPro" id="IPR045748">
    <property type="entry name" value="DcaP"/>
</dbReference>
<name>A0A1A7R7C5_9GAMM</name>
<feature type="signal peptide" evidence="2">
    <location>
        <begin position="1"/>
        <end position="32"/>
    </location>
</feature>
<dbReference type="RefSeq" id="WP_067766727.1">
    <property type="nucleotide sequence ID" value="NZ_LZDS01000028.1"/>
</dbReference>
<comment type="caution">
    <text evidence="3">The sequence shown here is derived from an EMBL/GenBank/DDBJ whole genome shotgun (WGS) entry which is preliminary data.</text>
</comment>
<evidence type="ECO:0008006" key="5">
    <source>
        <dbReference type="Google" id="ProtNLM"/>
    </source>
</evidence>
<feature type="coiled-coil region" evidence="1">
    <location>
        <begin position="32"/>
        <end position="59"/>
    </location>
</feature>
<dbReference type="Proteomes" id="UP000185753">
    <property type="component" value="Unassembled WGS sequence"/>
</dbReference>